<feature type="transmembrane region" description="Helical" evidence="1">
    <location>
        <begin position="12"/>
        <end position="31"/>
    </location>
</feature>
<accession>A0A506PHM5</accession>
<dbReference type="EMBL" id="VHIQ01000004">
    <property type="protein sequence ID" value="TPV33333.1"/>
    <property type="molecule type" value="Genomic_DNA"/>
</dbReference>
<keyword evidence="3" id="KW-1185">Reference proteome</keyword>
<comment type="caution">
    <text evidence="2">The sequence shown here is derived from an EMBL/GenBank/DDBJ whole genome shotgun (WGS) entry which is preliminary data.</text>
</comment>
<sequence length="110" mass="12604">MNKNKLHISFRIFAMVLVMAILAPVGVKLAHSLNHHEHEVCQGYAETHLHSLDLDCEFYKFKLSNELNINVYNYQNAVNAVNSYLIQTLHFLPYTHQHLSFSLRAPPASA</sequence>
<gene>
    <name evidence="2" type="ORF">FJ651_09585</name>
</gene>
<evidence type="ECO:0000313" key="2">
    <source>
        <dbReference type="EMBL" id="TPV33333.1"/>
    </source>
</evidence>
<proteinExistence type="predicted"/>
<reference evidence="2 3" key="1">
    <citation type="submission" date="2019-06" db="EMBL/GenBank/DDBJ databases">
        <title>Flavobacteriaceae Paucihalobacterium erythroidium CWB-1, complete genome.</title>
        <authorList>
            <person name="Wu S."/>
        </authorList>
    </citation>
    <scope>NUCLEOTIDE SEQUENCE [LARGE SCALE GENOMIC DNA]</scope>
    <source>
        <strain evidence="2 3">CWB-1</strain>
    </source>
</reference>
<keyword evidence="1" id="KW-1133">Transmembrane helix</keyword>
<keyword evidence="1" id="KW-0472">Membrane</keyword>
<dbReference type="AlphaFoldDB" id="A0A506PHM5"/>
<organism evidence="2 3">
    <name type="scientific">Paucihalobacter ruber</name>
    <dbReference type="NCBI Taxonomy" id="2567861"/>
    <lineage>
        <taxon>Bacteria</taxon>
        <taxon>Pseudomonadati</taxon>
        <taxon>Bacteroidota</taxon>
        <taxon>Flavobacteriia</taxon>
        <taxon>Flavobacteriales</taxon>
        <taxon>Flavobacteriaceae</taxon>
        <taxon>Paucihalobacter</taxon>
    </lineage>
</organism>
<dbReference type="RefSeq" id="WP_140990295.1">
    <property type="nucleotide sequence ID" value="NZ_VHIQ01000004.1"/>
</dbReference>
<name>A0A506PHM5_9FLAO</name>
<protein>
    <submittedName>
        <fullName evidence="2">Uncharacterized protein</fullName>
    </submittedName>
</protein>
<evidence type="ECO:0000256" key="1">
    <source>
        <dbReference type="SAM" id="Phobius"/>
    </source>
</evidence>
<evidence type="ECO:0000313" key="3">
    <source>
        <dbReference type="Proteomes" id="UP000317332"/>
    </source>
</evidence>
<dbReference type="Proteomes" id="UP000317332">
    <property type="component" value="Unassembled WGS sequence"/>
</dbReference>
<keyword evidence="1" id="KW-0812">Transmembrane</keyword>
<dbReference type="OrthoDB" id="1449138at2"/>